<dbReference type="Gene3D" id="1.10.1470.10">
    <property type="entry name" value="YjbJ"/>
    <property type="match status" value="1"/>
</dbReference>
<reference evidence="3 4" key="1">
    <citation type="journal article" date="2006" name="Proc. Natl. Acad. Sci. U.S.A.">
        <title>Molecular genetic anatomy of inter- and intraserotype variation in the human bacterial pathogen group A Streptococcus.</title>
        <authorList>
            <person name="Beres S.B."/>
            <person name="Richter E.W."/>
            <person name="Nagiec M.J."/>
            <person name="Sumby P."/>
            <person name="Porcella S.F."/>
            <person name="DeLeo F.R."/>
            <person name="Musser J.M."/>
        </authorList>
    </citation>
    <scope>NUCLEOTIDE SEQUENCE [LARGE SCALE GENOMIC DNA]</scope>
    <source>
        <strain evidence="3 4">MGAS9429</strain>
    </source>
</reference>
<evidence type="ECO:0000256" key="1">
    <source>
        <dbReference type="ARBA" id="ARBA00009129"/>
    </source>
</evidence>
<dbReference type="KEGG" id="spk:MGAS9429_Spy1715"/>
<organism evidence="3 4">
    <name type="scientific">Streptococcus pyogenes serotype M12 (strain MGAS9429)</name>
    <dbReference type="NCBI Taxonomy" id="370551"/>
    <lineage>
        <taxon>Bacteria</taxon>
        <taxon>Bacillati</taxon>
        <taxon>Bacillota</taxon>
        <taxon>Bacilli</taxon>
        <taxon>Lactobacillales</taxon>
        <taxon>Streptococcaceae</taxon>
        <taxon>Streptococcus</taxon>
    </lineage>
</organism>
<dbReference type="AlphaFoldDB" id="Q1JJS1"/>
<protein>
    <recommendedName>
        <fullName evidence="2">CsbD-like domain-containing protein</fullName>
    </recommendedName>
</protein>
<evidence type="ECO:0000313" key="4">
    <source>
        <dbReference type="Proteomes" id="UP000002433"/>
    </source>
</evidence>
<sequence length="92" mass="10063">MDNSGFLLQRNGIHVRIIKKKRRILIMSEEKLKSKIEQASGGLKEGAGKLTGDKELEAKGFVEKTIAKGKELADDAKEAVEGAVDAVKEKLK</sequence>
<evidence type="ECO:0000259" key="2">
    <source>
        <dbReference type="Pfam" id="PF05532"/>
    </source>
</evidence>
<dbReference type="Pfam" id="PF05532">
    <property type="entry name" value="CsbD"/>
    <property type="match status" value="1"/>
</dbReference>
<dbReference type="InterPro" id="IPR008462">
    <property type="entry name" value="CsbD"/>
</dbReference>
<proteinExistence type="inferred from homology"/>
<dbReference type="EMBL" id="CP000259">
    <property type="protein sequence ID" value="ABF32902.1"/>
    <property type="molecule type" value="Genomic_DNA"/>
</dbReference>
<dbReference type="HOGENOM" id="CLU_135567_0_0_9"/>
<dbReference type="InterPro" id="IPR036629">
    <property type="entry name" value="YjbJ_sf"/>
</dbReference>
<feature type="domain" description="CsbD-like" evidence="2">
    <location>
        <begin position="30"/>
        <end position="81"/>
    </location>
</feature>
<dbReference type="SUPFAM" id="SSF69047">
    <property type="entry name" value="Hypothetical protein YjbJ"/>
    <property type="match status" value="1"/>
</dbReference>
<evidence type="ECO:0000313" key="3">
    <source>
        <dbReference type="EMBL" id="ABF32902.1"/>
    </source>
</evidence>
<comment type="similarity">
    <text evidence="1">Belongs to the UPF0337 (CsbD) family.</text>
</comment>
<gene>
    <name evidence="3" type="ordered locus">MGAS9429_Spy1715</name>
</gene>
<name>Q1JJS1_STRPC</name>
<dbReference type="Proteomes" id="UP000002433">
    <property type="component" value="Chromosome"/>
</dbReference>
<accession>Q1JJS1</accession>